<dbReference type="KEGG" id="panm:D3795_09715"/>
<dbReference type="RefSeq" id="WP_156268286.1">
    <property type="nucleotide sequence ID" value="NZ_CP032551.1"/>
</dbReference>
<keyword evidence="2" id="KW-1185">Reference proteome</keyword>
<dbReference type="EMBL" id="CP032551">
    <property type="protein sequence ID" value="QGT96412.1"/>
    <property type="molecule type" value="Genomic_DNA"/>
</dbReference>
<sequence length="340" mass="37671">MLRILIFISTIVLISGCGSDNQDKPDESTSPFQIVDREAQYLDSYWLPGGRNYAIYENFLAISHNGGVSLLNINESGLVESEIQVSGTGASNIATLENGDIATLMVNHVRINRIESNMFDVIYTSEESPNVSPVIFESQGNCAYWVDRGGSDANYQQLKELCIDSQGQIVEGVRYSSEGWINNIFALDDGSMVVFEELSDGIKISLFNEDFSLVDGFTTAIELFSPDIEFRNGSIFFTGHTAVWQMDVSSSGFSEPQKFPDSVNSFVLSGGNIIAVHDRGVMIAEENFIYSYKLNGDELTAIYRVEVGNNIDALVVYNDLLIVSYSDNVDFEIYKISDLI</sequence>
<gene>
    <name evidence="1" type="ORF">D3795_09715</name>
</gene>
<reference evidence="1 2" key="1">
    <citation type="submission" date="2018-09" db="EMBL/GenBank/DDBJ databases">
        <title>Whole genome sequencing of Idiomarina andamanensis W-5T (LMG 29773T= JCM 31645T).</title>
        <authorList>
            <person name="Das S.K."/>
        </authorList>
    </citation>
    <scope>NUCLEOTIDE SEQUENCE [LARGE SCALE GENOMIC DNA]</scope>
    <source>
        <strain evidence="1 2">W-5T</strain>
    </source>
</reference>
<name>A0AA92ETS7_9GAMM</name>
<organism evidence="1 2">
    <name type="scientific">Pseudidiomarina andamanensis</name>
    <dbReference type="NCBI Taxonomy" id="1940690"/>
    <lineage>
        <taxon>Bacteria</taxon>
        <taxon>Pseudomonadati</taxon>
        <taxon>Pseudomonadota</taxon>
        <taxon>Gammaproteobacteria</taxon>
        <taxon>Alteromonadales</taxon>
        <taxon>Idiomarinaceae</taxon>
        <taxon>Pseudidiomarina</taxon>
    </lineage>
</organism>
<dbReference type="AlphaFoldDB" id="A0AA92ETS7"/>
<dbReference type="Proteomes" id="UP000427820">
    <property type="component" value="Chromosome"/>
</dbReference>
<proteinExistence type="predicted"/>
<dbReference type="PROSITE" id="PS51257">
    <property type="entry name" value="PROKAR_LIPOPROTEIN"/>
    <property type="match status" value="1"/>
</dbReference>
<evidence type="ECO:0000313" key="1">
    <source>
        <dbReference type="EMBL" id="QGT96412.1"/>
    </source>
</evidence>
<evidence type="ECO:0000313" key="2">
    <source>
        <dbReference type="Proteomes" id="UP000427820"/>
    </source>
</evidence>
<dbReference type="SUPFAM" id="SSF63825">
    <property type="entry name" value="YWTD domain"/>
    <property type="match status" value="1"/>
</dbReference>
<accession>A0AA92ETS7</accession>
<protein>
    <submittedName>
        <fullName evidence="1">Uncharacterized protein</fullName>
    </submittedName>
</protein>